<dbReference type="InterPro" id="IPR000713">
    <property type="entry name" value="Mur_ligase_N"/>
</dbReference>
<dbReference type="RefSeq" id="WP_087677533.1">
    <property type="nucleotide sequence ID" value="NZ_FUWV01000001.1"/>
</dbReference>
<accession>A0A1T4JTA4</accession>
<dbReference type="PANTHER" id="PTHR43024">
    <property type="entry name" value="UDP-N-ACETYLMURAMOYL-TRIPEPTIDE--D-ALANYL-D-ALANINE LIGASE"/>
    <property type="match status" value="1"/>
</dbReference>
<dbReference type="AlphaFoldDB" id="A0A1T4JTA4"/>
<dbReference type="GO" id="GO:0051301">
    <property type="term" value="P:cell division"/>
    <property type="evidence" value="ECO:0007669"/>
    <property type="project" value="UniProtKB-KW"/>
</dbReference>
<dbReference type="Gene3D" id="3.40.1390.10">
    <property type="entry name" value="MurE/MurF, N-terminal domain"/>
    <property type="match status" value="1"/>
</dbReference>
<evidence type="ECO:0000256" key="9">
    <source>
        <dbReference type="ARBA" id="ARBA00023316"/>
    </source>
</evidence>
<feature type="domain" description="Mur ligase N-terminal catalytic" evidence="12">
    <location>
        <begin position="25"/>
        <end position="98"/>
    </location>
</feature>
<dbReference type="EMBL" id="FUWV01000001">
    <property type="protein sequence ID" value="SJZ33373.1"/>
    <property type="molecule type" value="Genomic_DNA"/>
</dbReference>
<sequence>MQSMTLDEILKAVNGTLLNVIDRKEVHGISIDSRTLKPGDLYIPIIGTRFDGHDFIDQAIGKGAIACFTEKKDYYNKDVNIILVEDTLKALHSLALYYRKKMNIPFIAITGSSGKTTTKDMIASVLEQKYKVLKTKENFNNEIGLPLTLFELESHHEIAVIEIGMSNLGEISRLVHIVYPDIAIITNIGLSHIEKLGSQEKIFQAKKEILETLSKNQIALLNGDDPFLSTIKSDKFKVKFIGIKSNKLDLKAKNIVKTEKGIQFSIKDKNNIIERYFLNLPGLHNIYNSLMAIYIGKYYGMNFKEIQKGLEKFKPSKMRMDIFEKGKVKVINDVYNANPDSMKAALKVLKDSSKIGRKIAVLGDMLEMGKWAAKFHYDVGKFVYNCNVDILIGVGENAKYYVQGAMNEGLCKEKAVLFKTNDEAIAYLDTIIQNDDVILIKGSRGMNMEKIVNFLQERC</sequence>
<comment type="subcellular location">
    <subcellularLocation>
        <location evidence="10 11">Cytoplasm</location>
    </subcellularLocation>
</comment>
<dbReference type="InterPro" id="IPR036565">
    <property type="entry name" value="Mur-like_cat_sf"/>
</dbReference>
<feature type="binding site" evidence="10">
    <location>
        <begin position="111"/>
        <end position="117"/>
    </location>
    <ligand>
        <name>ATP</name>
        <dbReference type="ChEBI" id="CHEBI:30616"/>
    </ligand>
</feature>
<dbReference type="SUPFAM" id="SSF53623">
    <property type="entry name" value="MurD-like peptide ligases, catalytic domain"/>
    <property type="match status" value="1"/>
</dbReference>
<keyword evidence="9 10" id="KW-0961">Cell wall biogenesis/degradation</keyword>
<evidence type="ECO:0000313" key="16">
    <source>
        <dbReference type="Proteomes" id="UP000196365"/>
    </source>
</evidence>
<dbReference type="GO" id="GO:0008360">
    <property type="term" value="P:regulation of cell shape"/>
    <property type="evidence" value="ECO:0007669"/>
    <property type="project" value="UniProtKB-KW"/>
</dbReference>
<dbReference type="GO" id="GO:0047480">
    <property type="term" value="F:UDP-N-acetylmuramoyl-tripeptide-D-alanyl-D-alanine ligase activity"/>
    <property type="evidence" value="ECO:0007669"/>
    <property type="project" value="UniProtKB-UniRule"/>
</dbReference>
<evidence type="ECO:0000256" key="4">
    <source>
        <dbReference type="ARBA" id="ARBA00022741"/>
    </source>
</evidence>
<comment type="similarity">
    <text evidence="10">Belongs to the MurCDEF family. MurF subfamily.</text>
</comment>
<evidence type="ECO:0000259" key="12">
    <source>
        <dbReference type="Pfam" id="PF01225"/>
    </source>
</evidence>
<dbReference type="Gene3D" id="3.90.190.20">
    <property type="entry name" value="Mur ligase, C-terminal domain"/>
    <property type="match status" value="1"/>
</dbReference>
<keyword evidence="5 10" id="KW-0067">ATP-binding</keyword>
<dbReference type="InterPro" id="IPR004101">
    <property type="entry name" value="Mur_ligase_C"/>
</dbReference>
<dbReference type="InterPro" id="IPR013221">
    <property type="entry name" value="Mur_ligase_cen"/>
</dbReference>
<dbReference type="Gene3D" id="3.40.1190.10">
    <property type="entry name" value="Mur-like, catalytic domain"/>
    <property type="match status" value="1"/>
</dbReference>
<keyword evidence="7 10" id="KW-0573">Peptidoglycan synthesis</keyword>
<dbReference type="InterPro" id="IPR051046">
    <property type="entry name" value="MurCDEF_CellWall_CoF430Synth"/>
</dbReference>
<name>A0A1T4JTA4_9FIRM</name>
<keyword evidence="8 10" id="KW-0131">Cell cycle</keyword>
<dbReference type="GO" id="GO:0008766">
    <property type="term" value="F:UDP-N-acetylmuramoylalanyl-D-glutamyl-2,6-diaminopimelate-D-alanyl-D-alanine ligase activity"/>
    <property type="evidence" value="ECO:0007669"/>
    <property type="project" value="RHEA"/>
</dbReference>
<dbReference type="OrthoDB" id="9801978at2"/>
<dbReference type="HAMAP" id="MF_02019">
    <property type="entry name" value="MurF"/>
    <property type="match status" value="1"/>
</dbReference>
<dbReference type="UniPathway" id="UPA00219"/>
<proteinExistence type="inferred from homology"/>
<dbReference type="GO" id="GO:0009252">
    <property type="term" value="P:peptidoglycan biosynthetic process"/>
    <property type="evidence" value="ECO:0007669"/>
    <property type="project" value="UniProtKB-UniRule"/>
</dbReference>
<evidence type="ECO:0000256" key="8">
    <source>
        <dbReference type="ARBA" id="ARBA00023306"/>
    </source>
</evidence>
<reference evidence="15 16" key="1">
    <citation type="submission" date="2017-02" db="EMBL/GenBank/DDBJ databases">
        <authorList>
            <person name="Peterson S.W."/>
        </authorList>
    </citation>
    <scope>NUCLEOTIDE SEQUENCE [LARGE SCALE GENOMIC DNA]</scope>
    <source>
        <strain evidence="15 16">DSM 15102</strain>
    </source>
</reference>
<evidence type="ECO:0000256" key="7">
    <source>
        <dbReference type="ARBA" id="ARBA00022984"/>
    </source>
</evidence>
<dbReference type="PANTHER" id="PTHR43024:SF1">
    <property type="entry name" value="UDP-N-ACETYLMURAMOYL-TRIPEPTIDE--D-ALANYL-D-ALANINE LIGASE"/>
    <property type="match status" value="1"/>
</dbReference>
<dbReference type="Proteomes" id="UP000196365">
    <property type="component" value="Unassembled WGS sequence"/>
</dbReference>
<protein>
    <recommendedName>
        <fullName evidence="10 11">UDP-N-acetylmuramoyl-tripeptide--D-alanyl-D-alanine ligase</fullName>
        <ecNumber evidence="10 11">6.3.2.10</ecNumber>
    </recommendedName>
    <alternativeName>
        <fullName evidence="10">D-alanyl-D-alanine-adding enzyme</fullName>
    </alternativeName>
</protein>
<dbReference type="GO" id="GO:0005524">
    <property type="term" value="F:ATP binding"/>
    <property type="evidence" value="ECO:0007669"/>
    <property type="project" value="UniProtKB-UniRule"/>
</dbReference>
<dbReference type="GO" id="GO:0071555">
    <property type="term" value="P:cell wall organization"/>
    <property type="evidence" value="ECO:0007669"/>
    <property type="project" value="UniProtKB-KW"/>
</dbReference>
<dbReference type="Pfam" id="PF02875">
    <property type="entry name" value="Mur_ligase_C"/>
    <property type="match status" value="1"/>
</dbReference>
<comment type="function">
    <text evidence="10 11">Involved in cell wall formation. Catalyzes the final step in the synthesis of UDP-N-acetylmuramoyl-pentapeptide, the precursor of murein.</text>
</comment>
<evidence type="ECO:0000256" key="1">
    <source>
        <dbReference type="ARBA" id="ARBA00022490"/>
    </source>
</evidence>
<evidence type="ECO:0000256" key="2">
    <source>
        <dbReference type="ARBA" id="ARBA00022598"/>
    </source>
</evidence>
<evidence type="ECO:0000256" key="5">
    <source>
        <dbReference type="ARBA" id="ARBA00022840"/>
    </source>
</evidence>
<evidence type="ECO:0000256" key="10">
    <source>
        <dbReference type="HAMAP-Rule" id="MF_02019"/>
    </source>
</evidence>
<keyword evidence="2 10" id="KW-0436">Ligase</keyword>
<dbReference type="EC" id="6.3.2.10" evidence="10 11"/>
<gene>
    <name evidence="10" type="primary">murF</name>
    <name evidence="15" type="ORF">SAMN02745973_00075</name>
</gene>
<dbReference type="NCBIfam" id="TIGR01143">
    <property type="entry name" value="murF"/>
    <property type="match status" value="1"/>
</dbReference>
<dbReference type="InterPro" id="IPR005863">
    <property type="entry name" value="UDP-N-AcMur_synth"/>
</dbReference>
<dbReference type="Pfam" id="PF08245">
    <property type="entry name" value="Mur_ligase_M"/>
    <property type="match status" value="1"/>
</dbReference>
<evidence type="ECO:0000256" key="11">
    <source>
        <dbReference type="RuleBase" id="RU004136"/>
    </source>
</evidence>
<keyword evidence="4 10" id="KW-0547">Nucleotide-binding</keyword>
<keyword evidence="6 10" id="KW-0133">Cell shape</keyword>
<evidence type="ECO:0000256" key="3">
    <source>
        <dbReference type="ARBA" id="ARBA00022618"/>
    </source>
</evidence>
<keyword evidence="16" id="KW-1185">Reference proteome</keyword>
<dbReference type="SUPFAM" id="SSF53244">
    <property type="entry name" value="MurD-like peptide ligases, peptide-binding domain"/>
    <property type="match status" value="1"/>
</dbReference>
<keyword evidence="3 10" id="KW-0132">Cell division</keyword>
<keyword evidence="1 10" id="KW-0963">Cytoplasm</keyword>
<dbReference type="SUPFAM" id="SSF63418">
    <property type="entry name" value="MurE/MurF N-terminal domain"/>
    <property type="match status" value="1"/>
</dbReference>
<organism evidence="15 16">
    <name type="scientific">Garciella nitratireducens DSM 15102</name>
    <dbReference type="NCBI Taxonomy" id="1121911"/>
    <lineage>
        <taxon>Bacteria</taxon>
        <taxon>Bacillati</taxon>
        <taxon>Bacillota</taxon>
        <taxon>Clostridia</taxon>
        <taxon>Eubacteriales</taxon>
        <taxon>Eubacteriaceae</taxon>
        <taxon>Garciella</taxon>
    </lineage>
</organism>
<comment type="catalytic activity">
    <reaction evidence="10 11">
        <text>D-alanyl-D-alanine + UDP-N-acetyl-alpha-D-muramoyl-L-alanyl-gamma-D-glutamyl-meso-2,6-diaminopimelate + ATP = UDP-N-acetyl-alpha-D-muramoyl-L-alanyl-gamma-D-glutamyl-meso-2,6-diaminopimeloyl-D-alanyl-D-alanine + ADP + phosphate + H(+)</text>
        <dbReference type="Rhea" id="RHEA:28374"/>
        <dbReference type="ChEBI" id="CHEBI:15378"/>
        <dbReference type="ChEBI" id="CHEBI:30616"/>
        <dbReference type="ChEBI" id="CHEBI:43474"/>
        <dbReference type="ChEBI" id="CHEBI:57822"/>
        <dbReference type="ChEBI" id="CHEBI:61386"/>
        <dbReference type="ChEBI" id="CHEBI:83905"/>
        <dbReference type="ChEBI" id="CHEBI:456216"/>
        <dbReference type="EC" id="6.3.2.10"/>
    </reaction>
</comment>
<dbReference type="Pfam" id="PF01225">
    <property type="entry name" value="Mur_ligase"/>
    <property type="match status" value="1"/>
</dbReference>
<feature type="domain" description="Mur ligase C-terminal" evidence="13">
    <location>
        <begin position="318"/>
        <end position="444"/>
    </location>
</feature>
<dbReference type="InterPro" id="IPR036615">
    <property type="entry name" value="Mur_ligase_C_dom_sf"/>
</dbReference>
<evidence type="ECO:0000313" key="15">
    <source>
        <dbReference type="EMBL" id="SJZ33373.1"/>
    </source>
</evidence>
<evidence type="ECO:0000259" key="14">
    <source>
        <dbReference type="Pfam" id="PF08245"/>
    </source>
</evidence>
<comment type="pathway">
    <text evidence="10 11">Cell wall biogenesis; peptidoglycan biosynthesis.</text>
</comment>
<dbReference type="GO" id="GO:0005737">
    <property type="term" value="C:cytoplasm"/>
    <property type="evidence" value="ECO:0007669"/>
    <property type="project" value="UniProtKB-SubCell"/>
</dbReference>
<evidence type="ECO:0000259" key="13">
    <source>
        <dbReference type="Pfam" id="PF02875"/>
    </source>
</evidence>
<feature type="domain" description="Mur ligase central" evidence="14">
    <location>
        <begin position="109"/>
        <end position="295"/>
    </location>
</feature>
<dbReference type="InterPro" id="IPR035911">
    <property type="entry name" value="MurE/MurF_N"/>
</dbReference>
<evidence type="ECO:0000256" key="6">
    <source>
        <dbReference type="ARBA" id="ARBA00022960"/>
    </source>
</evidence>